<evidence type="ECO:0000313" key="8">
    <source>
        <dbReference type="Proteomes" id="UP001142372"/>
    </source>
</evidence>
<dbReference type="InterPro" id="IPR004111">
    <property type="entry name" value="Repressor_TetR_C"/>
</dbReference>
<evidence type="ECO:0000256" key="3">
    <source>
        <dbReference type="ARBA" id="ARBA00023125"/>
    </source>
</evidence>
<dbReference type="SUPFAM" id="SSF46689">
    <property type="entry name" value="Homeodomain-like"/>
    <property type="match status" value="1"/>
</dbReference>
<feature type="domain" description="HTH tetR-type" evidence="6">
    <location>
        <begin position="2"/>
        <end position="62"/>
    </location>
</feature>
<protein>
    <submittedName>
        <fullName evidence="7">TetR family transcriptional regulator</fullName>
    </submittedName>
</protein>
<dbReference type="InterPro" id="IPR036271">
    <property type="entry name" value="Tet_transcr_reg_TetR-rel_C_sf"/>
</dbReference>
<accession>A0A9W6HDK7</accession>
<evidence type="ECO:0000256" key="1">
    <source>
        <dbReference type="ARBA" id="ARBA00022491"/>
    </source>
</evidence>
<dbReference type="Gene3D" id="1.10.357.10">
    <property type="entry name" value="Tetracycline Repressor, domain 2"/>
    <property type="match status" value="1"/>
</dbReference>
<comment type="caution">
    <text evidence="7">The sequence shown here is derived from an EMBL/GenBank/DDBJ whole genome shotgun (WGS) entry which is preliminary data.</text>
</comment>
<keyword evidence="8" id="KW-1185">Reference proteome</keyword>
<dbReference type="Pfam" id="PF02909">
    <property type="entry name" value="TetR_C_1"/>
    <property type="match status" value="1"/>
</dbReference>
<proteinExistence type="predicted"/>
<dbReference type="GO" id="GO:0046677">
    <property type="term" value="P:response to antibiotic"/>
    <property type="evidence" value="ECO:0007669"/>
    <property type="project" value="InterPro"/>
</dbReference>
<dbReference type="InterPro" id="IPR003012">
    <property type="entry name" value="Tet_transcr_reg_TetR"/>
</dbReference>
<dbReference type="AlphaFoldDB" id="A0A9W6HDK7"/>
<dbReference type="RefSeq" id="WP_271178693.1">
    <property type="nucleotide sequence ID" value="NZ_BAAAJO010000003.1"/>
</dbReference>
<dbReference type="PRINTS" id="PR00455">
    <property type="entry name" value="HTHTETR"/>
</dbReference>
<dbReference type="GO" id="GO:0003700">
    <property type="term" value="F:DNA-binding transcription factor activity"/>
    <property type="evidence" value="ECO:0007669"/>
    <property type="project" value="TreeGrafter"/>
</dbReference>
<dbReference type="PANTHER" id="PTHR30055:SF151">
    <property type="entry name" value="TRANSCRIPTIONAL REGULATORY PROTEIN"/>
    <property type="match status" value="1"/>
</dbReference>
<dbReference type="InterPro" id="IPR001647">
    <property type="entry name" value="HTH_TetR"/>
</dbReference>
<dbReference type="GO" id="GO:0045892">
    <property type="term" value="P:negative regulation of DNA-templated transcription"/>
    <property type="evidence" value="ECO:0007669"/>
    <property type="project" value="InterPro"/>
</dbReference>
<sequence length="203" mass="22366">MALDRQQVVDEALSLLDDKGLESLSLRTLAGRLGVQAPTLYWHIGSKAELLDALADAIMDDAIAAIPAPGPDGEWSEWLLTALTELRRAMLRRRDGARIVSGARLSLRRADFSESAMSTLVDHGIELQRARLLVLAGERLTVGYVLEEQAPTDESQQPPDLEELLGRFPVMTRAIGEYFHDGRTSDDLYQDTARLLLGLPPHA</sequence>
<feature type="DNA-binding region" description="H-T-H motif" evidence="5">
    <location>
        <begin position="25"/>
        <end position="44"/>
    </location>
</feature>
<keyword evidence="4" id="KW-0804">Transcription</keyword>
<evidence type="ECO:0000313" key="7">
    <source>
        <dbReference type="EMBL" id="GLJ78099.1"/>
    </source>
</evidence>
<evidence type="ECO:0000256" key="4">
    <source>
        <dbReference type="ARBA" id="ARBA00023163"/>
    </source>
</evidence>
<dbReference type="PROSITE" id="PS50977">
    <property type="entry name" value="HTH_TETR_2"/>
    <property type="match status" value="1"/>
</dbReference>
<dbReference type="EMBL" id="BSEN01000015">
    <property type="protein sequence ID" value="GLJ78099.1"/>
    <property type="molecule type" value="Genomic_DNA"/>
</dbReference>
<evidence type="ECO:0000256" key="5">
    <source>
        <dbReference type="PROSITE-ProRule" id="PRU00335"/>
    </source>
</evidence>
<reference evidence="7" key="1">
    <citation type="journal article" date="2014" name="Int. J. Syst. Evol. Microbiol.">
        <title>Complete genome sequence of Corynebacterium casei LMG S-19264T (=DSM 44701T), isolated from a smear-ripened cheese.</title>
        <authorList>
            <consortium name="US DOE Joint Genome Institute (JGI-PGF)"/>
            <person name="Walter F."/>
            <person name="Albersmeier A."/>
            <person name="Kalinowski J."/>
            <person name="Ruckert C."/>
        </authorList>
    </citation>
    <scope>NUCLEOTIDE SEQUENCE</scope>
    <source>
        <strain evidence="7">VKM Ac-1401</strain>
    </source>
</reference>
<dbReference type="Pfam" id="PF00440">
    <property type="entry name" value="TetR_N"/>
    <property type="match status" value="1"/>
</dbReference>
<dbReference type="InterPro" id="IPR050109">
    <property type="entry name" value="HTH-type_TetR-like_transc_reg"/>
</dbReference>
<gene>
    <name evidence="7" type="primary">tetR</name>
    <name evidence="7" type="ORF">GCM10017584_36730</name>
</gene>
<dbReference type="SUPFAM" id="SSF48498">
    <property type="entry name" value="Tetracyclin repressor-like, C-terminal domain"/>
    <property type="match status" value="1"/>
</dbReference>
<dbReference type="GO" id="GO:0000976">
    <property type="term" value="F:transcription cis-regulatory region binding"/>
    <property type="evidence" value="ECO:0007669"/>
    <property type="project" value="TreeGrafter"/>
</dbReference>
<dbReference type="PANTHER" id="PTHR30055">
    <property type="entry name" value="HTH-TYPE TRANSCRIPTIONAL REGULATOR RUTR"/>
    <property type="match status" value="1"/>
</dbReference>
<dbReference type="PRINTS" id="PR00400">
    <property type="entry name" value="TETREPRESSOR"/>
</dbReference>
<keyword evidence="3 5" id="KW-0238">DNA-binding</keyword>
<reference evidence="7" key="2">
    <citation type="submission" date="2023-01" db="EMBL/GenBank/DDBJ databases">
        <authorList>
            <person name="Sun Q."/>
            <person name="Evtushenko L."/>
        </authorList>
    </citation>
    <scope>NUCLEOTIDE SEQUENCE</scope>
    <source>
        <strain evidence="7">VKM Ac-1401</strain>
    </source>
</reference>
<evidence type="ECO:0000259" key="6">
    <source>
        <dbReference type="PROSITE" id="PS50977"/>
    </source>
</evidence>
<organism evidence="7 8">
    <name type="scientific">Leifsonia poae</name>
    <dbReference type="NCBI Taxonomy" id="110933"/>
    <lineage>
        <taxon>Bacteria</taxon>
        <taxon>Bacillati</taxon>
        <taxon>Actinomycetota</taxon>
        <taxon>Actinomycetes</taxon>
        <taxon>Micrococcales</taxon>
        <taxon>Microbacteriaceae</taxon>
        <taxon>Leifsonia</taxon>
    </lineage>
</organism>
<dbReference type="InterPro" id="IPR009057">
    <property type="entry name" value="Homeodomain-like_sf"/>
</dbReference>
<keyword evidence="1" id="KW-0678">Repressor</keyword>
<keyword evidence="2" id="KW-0805">Transcription regulation</keyword>
<dbReference type="Proteomes" id="UP001142372">
    <property type="component" value="Unassembled WGS sequence"/>
</dbReference>
<evidence type="ECO:0000256" key="2">
    <source>
        <dbReference type="ARBA" id="ARBA00023015"/>
    </source>
</evidence>
<name>A0A9W6HDK7_9MICO</name>
<dbReference type="Gene3D" id="1.10.10.60">
    <property type="entry name" value="Homeodomain-like"/>
    <property type="match status" value="1"/>
</dbReference>